<dbReference type="SUPFAM" id="SSF53383">
    <property type="entry name" value="PLP-dependent transferases"/>
    <property type="match status" value="1"/>
</dbReference>
<sequence length="376" mass="41313">MIAAEVFMNKRLDERKASGTYRALKHENSLIDFCSNDYLGFARSAALKNSIAAEIARYPGSLNGSTGSRLLSGNLKYAEDLEQQIAIFHQAKAGLIFNSGYDANVGLFSALAQKGDTIICDELIHASIIDGARLSHANRYTFRHNNLESLEGKLKQAKGNCYVVIESVYSMNGDTPPILEIITLTERYNANLIVDEAHAVGLYAAGLIPELGLQNKIFARIITFGKALGCHGAIVLSSNLLREYLINFARSFVYTTAASFHQLASVKMAYALLKEADGEVNELRKYILLFKEKLNIDSQYKLQPSDSAIQCIVVNSNENAKHISGQLQAAGLDVRPILSPTVATGTERIRICIHSFNTLEQIKLLISTLNTITHAQ</sequence>
<dbReference type="Proteomes" id="UP000286701">
    <property type="component" value="Unassembled WGS sequence"/>
</dbReference>
<dbReference type="InterPro" id="IPR015422">
    <property type="entry name" value="PyrdxlP-dep_Trfase_small"/>
</dbReference>
<keyword evidence="4" id="KW-0808">Transferase</keyword>
<evidence type="ECO:0000313" key="8">
    <source>
        <dbReference type="EMBL" id="RWY54125.1"/>
    </source>
</evidence>
<organism evidence="8 9">
    <name type="scientific">Mucilaginibacter gilvus</name>
    <dbReference type="NCBI Taxonomy" id="2305909"/>
    <lineage>
        <taxon>Bacteria</taxon>
        <taxon>Pseudomonadati</taxon>
        <taxon>Bacteroidota</taxon>
        <taxon>Sphingobacteriia</taxon>
        <taxon>Sphingobacteriales</taxon>
        <taxon>Sphingobacteriaceae</taxon>
        <taxon>Mucilaginibacter</taxon>
    </lineage>
</organism>
<evidence type="ECO:0000313" key="9">
    <source>
        <dbReference type="Proteomes" id="UP000286701"/>
    </source>
</evidence>
<feature type="domain" description="Aminotransferase class I/classII large" evidence="7">
    <location>
        <begin position="30"/>
        <end position="361"/>
    </location>
</feature>
<comment type="cofactor">
    <cofactor evidence="1 6">
        <name>pyridoxal 5'-phosphate</name>
        <dbReference type="ChEBI" id="CHEBI:597326"/>
    </cofactor>
</comment>
<dbReference type="OrthoDB" id="9807157at2"/>
<reference evidence="8 9" key="1">
    <citation type="submission" date="2019-01" db="EMBL/GenBank/DDBJ databases">
        <title>Mucilaginibacter antarcticum sp. nov., isolated from antarctic soil.</title>
        <authorList>
            <person name="Yan Y.-Q."/>
            <person name="Du Z.-J."/>
        </authorList>
    </citation>
    <scope>NUCLEOTIDE SEQUENCE [LARGE SCALE GENOMIC DNA]</scope>
    <source>
        <strain evidence="8 9">F01003</strain>
    </source>
</reference>
<dbReference type="GO" id="GO:0009102">
    <property type="term" value="P:biotin biosynthetic process"/>
    <property type="evidence" value="ECO:0007669"/>
    <property type="project" value="TreeGrafter"/>
</dbReference>
<evidence type="ECO:0000256" key="5">
    <source>
        <dbReference type="ARBA" id="ARBA00022898"/>
    </source>
</evidence>
<comment type="similarity">
    <text evidence="3">Belongs to the class-II pyridoxal-phosphate-dependent aminotransferase family. BioF subfamily.</text>
</comment>
<accession>A0A444MR91</accession>
<dbReference type="GO" id="GO:0016740">
    <property type="term" value="F:transferase activity"/>
    <property type="evidence" value="ECO:0007669"/>
    <property type="project" value="UniProtKB-KW"/>
</dbReference>
<evidence type="ECO:0000256" key="2">
    <source>
        <dbReference type="ARBA" id="ARBA00005189"/>
    </source>
</evidence>
<dbReference type="InterPro" id="IPR015424">
    <property type="entry name" value="PyrdxlP-dep_Trfase"/>
</dbReference>
<evidence type="ECO:0000256" key="4">
    <source>
        <dbReference type="ARBA" id="ARBA00022679"/>
    </source>
</evidence>
<dbReference type="Pfam" id="PF00155">
    <property type="entry name" value="Aminotran_1_2"/>
    <property type="match status" value="1"/>
</dbReference>
<dbReference type="InterPro" id="IPR015421">
    <property type="entry name" value="PyrdxlP-dep_Trfase_major"/>
</dbReference>
<dbReference type="EMBL" id="SBIW01000003">
    <property type="protein sequence ID" value="RWY54125.1"/>
    <property type="molecule type" value="Genomic_DNA"/>
</dbReference>
<dbReference type="InterPro" id="IPR050087">
    <property type="entry name" value="AON_synthase_class-II"/>
</dbReference>
<dbReference type="GO" id="GO:0030170">
    <property type="term" value="F:pyridoxal phosphate binding"/>
    <property type="evidence" value="ECO:0007669"/>
    <property type="project" value="InterPro"/>
</dbReference>
<dbReference type="InterPro" id="IPR001917">
    <property type="entry name" value="Aminotrans_II_pyridoxalP_BS"/>
</dbReference>
<proteinExistence type="inferred from homology"/>
<dbReference type="Gene3D" id="3.90.1150.10">
    <property type="entry name" value="Aspartate Aminotransferase, domain 1"/>
    <property type="match status" value="1"/>
</dbReference>
<gene>
    <name evidence="8" type="ORF">EPL05_08770</name>
</gene>
<comment type="caution">
    <text evidence="8">The sequence shown here is derived from an EMBL/GenBank/DDBJ whole genome shotgun (WGS) entry which is preliminary data.</text>
</comment>
<name>A0A444MR91_9SPHI</name>
<protein>
    <submittedName>
        <fullName evidence="8">8-amino-7-oxononanoate synthase</fullName>
    </submittedName>
</protein>
<dbReference type="PANTHER" id="PTHR13693">
    <property type="entry name" value="CLASS II AMINOTRANSFERASE/8-AMINO-7-OXONONANOATE SYNTHASE"/>
    <property type="match status" value="1"/>
</dbReference>
<dbReference type="RefSeq" id="WP_128533560.1">
    <property type="nucleotide sequence ID" value="NZ_SBIW01000003.1"/>
</dbReference>
<dbReference type="PROSITE" id="PS00599">
    <property type="entry name" value="AA_TRANSFER_CLASS_2"/>
    <property type="match status" value="1"/>
</dbReference>
<keyword evidence="5 6" id="KW-0663">Pyridoxal phosphate</keyword>
<comment type="pathway">
    <text evidence="2">Lipid metabolism.</text>
</comment>
<evidence type="ECO:0000259" key="7">
    <source>
        <dbReference type="Pfam" id="PF00155"/>
    </source>
</evidence>
<dbReference type="Gene3D" id="3.40.640.10">
    <property type="entry name" value="Type I PLP-dependent aspartate aminotransferase-like (Major domain)"/>
    <property type="match status" value="1"/>
</dbReference>
<evidence type="ECO:0000256" key="3">
    <source>
        <dbReference type="ARBA" id="ARBA00010008"/>
    </source>
</evidence>
<dbReference type="AlphaFoldDB" id="A0A444MR91"/>
<dbReference type="InterPro" id="IPR004839">
    <property type="entry name" value="Aminotransferase_I/II_large"/>
</dbReference>
<evidence type="ECO:0000256" key="6">
    <source>
        <dbReference type="RuleBase" id="RU003693"/>
    </source>
</evidence>
<dbReference type="PANTHER" id="PTHR13693:SF77">
    <property type="entry name" value="8-AMINO-7-OXONONANOATE SYNTHASE"/>
    <property type="match status" value="1"/>
</dbReference>
<evidence type="ECO:0000256" key="1">
    <source>
        <dbReference type="ARBA" id="ARBA00001933"/>
    </source>
</evidence>
<keyword evidence="9" id="KW-1185">Reference proteome</keyword>